<dbReference type="InterPro" id="IPR002818">
    <property type="entry name" value="DJ-1/PfpI"/>
</dbReference>
<feature type="domain" description="DJ-1/PfpI" evidence="1">
    <location>
        <begin position="131"/>
        <end position="211"/>
    </location>
</feature>
<sequence>MHAQIVLFDGFDPLDVVAPFEVLHAGGTASGGSVTVELVSAEGAREVVSGTGGLTLRATAALDPERADLVLVPGASGRVSEPEGGPEEIFGEVPVGIPGTQPAQGGAAPAEVADQPIPVLIGRTLTTRLPALLRAAMADPSVTVATVCGGSLVLALAGLLEGRHATTHHLGLDLLDATGAHAVRARVVDDGDLVSGAGVTSGLDLALHLLEREAGPRIAHAVEELFAHERRGTVWRDRGPAPAAL</sequence>
<evidence type="ECO:0000313" key="3">
    <source>
        <dbReference type="Proteomes" id="UP000064183"/>
    </source>
</evidence>
<dbReference type="GO" id="GO:0016740">
    <property type="term" value="F:transferase activity"/>
    <property type="evidence" value="ECO:0007669"/>
    <property type="project" value="UniProtKB-KW"/>
</dbReference>
<dbReference type="SUPFAM" id="SSF52317">
    <property type="entry name" value="Class I glutamine amidotransferase-like"/>
    <property type="match status" value="1"/>
</dbReference>
<gene>
    <name evidence="2" type="ORF">WQO_18820</name>
</gene>
<evidence type="ECO:0000313" key="2">
    <source>
        <dbReference type="EMBL" id="ALU95190.1"/>
    </source>
</evidence>
<dbReference type="AlphaFoldDB" id="A0A0U3KQT0"/>
<keyword evidence="2" id="KW-0315">Glutamine amidotransferase</keyword>
<accession>A0A0U3KQT0</accession>
<dbReference type="Proteomes" id="UP000064183">
    <property type="component" value="Chromosome"/>
</dbReference>
<dbReference type="EMBL" id="CP013738">
    <property type="protein sequence ID" value="ALU95190.1"/>
    <property type="molecule type" value="Genomic_DNA"/>
</dbReference>
<dbReference type="GO" id="GO:0006355">
    <property type="term" value="P:regulation of DNA-templated transcription"/>
    <property type="evidence" value="ECO:0007669"/>
    <property type="project" value="TreeGrafter"/>
</dbReference>
<dbReference type="RefSeq" id="WP_010064928.1">
    <property type="nucleotide sequence ID" value="NZ_CP013738.1"/>
</dbReference>
<dbReference type="InterPro" id="IPR052158">
    <property type="entry name" value="INH-QAR"/>
</dbReference>
<dbReference type="Pfam" id="PF01965">
    <property type="entry name" value="DJ-1_PfpI"/>
    <property type="match status" value="1"/>
</dbReference>
<keyword evidence="2" id="KW-0808">Transferase</keyword>
<dbReference type="PANTHER" id="PTHR43130">
    <property type="entry name" value="ARAC-FAMILY TRANSCRIPTIONAL REGULATOR"/>
    <property type="match status" value="1"/>
</dbReference>
<organism evidence="2 3">
    <name type="scientific">Streptomyces globisporus C-1027</name>
    <dbReference type="NCBI Taxonomy" id="1172567"/>
    <lineage>
        <taxon>Bacteria</taxon>
        <taxon>Bacillati</taxon>
        <taxon>Actinomycetota</taxon>
        <taxon>Actinomycetes</taxon>
        <taxon>Kitasatosporales</taxon>
        <taxon>Streptomycetaceae</taxon>
        <taxon>Streptomyces</taxon>
    </lineage>
</organism>
<dbReference type="PANTHER" id="PTHR43130:SF2">
    <property type="entry name" value="DJ-1_PFPI DOMAIN-CONTAINING PROTEIN"/>
    <property type="match status" value="1"/>
</dbReference>
<dbReference type="Gene3D" id="3.40.50.880">
    <property type="match status" value="1"/>
</dbReference>
<dbReference type="STRING" id="1172567.WQO_18820"/>
<proteinExistence type="predicted"/>
<dbReference type="GeneID" id="27784425"/>
<reference evidence="2 3" key="1">
    <citation type="journal article" date="2012" name="J. Bacteriol.">
        <title>Draft genome sequence of Streptomyces globisporus C-1027, which produces an antitumor antibiotic consisting of a nine-membered enediyne with a chromoprotein.</title>
        <authorList>
            <person name="Wang L."/>
            <person name="Wang S."/>
            <person name="He Q."/>
            <person name="Yu T."/>
            <person name="Li Q."/>
            <person name="Hong B."/>
        </authorList>
    </citation>
    <scope>NUCLEOTIDE SEQUENCE [LARGE SCALE GENOMIC DNA]</scope>
    <source>
        <strain evidence="2 3">C-1027</strain>
    </source>
</reference>
<name>A0A0U3KQT0_STRGL</name>
<dbReference type="InterPro" id="IPR029062">
    <property type="entry name" value="Class_I_gatase-like"/>
</dbReference>
<protein>
    <submittedName>
        <fullName evidence="2">Glutamine amidotransferase</fullName>
    </submittedName>
</protein>
<evidence type="ECO:0000259" key="1">
    <source>
        <dbReference type="Pfam" id="PF01965"/>
    </source>
</evidence>
<dbReference type="KEGG" id="sgb:WQO_18820"/>